<comment type="subcellular location">
    <subcellularLocation>
        <location evidence="1">Cytoplasmic vesicle</location>
        <location evidence="1">Clathrin-coated vesicle</location>
    </subcellularLocation>
    <subcellularLocation>
        <location evidence="2">Membrane</location>
        <topology evidence="2">Peripheral membrane protein</topology>
    </subcellularLocation>
</comment>
<keyword evidence="7" id="KW-0472">Membrane</keyword>
<evidence type="ECO:0000256" key="4">
    <source>
        <dbReference type="ARBA" id="ARBA00022468"/>
    </source>
</evidence>
<dbReference type="GO" id="GO:0016020">
    <property type="term" value="C:membrane"/>
    <property type="evidence" value="ECO:0007669"/>
    <property type="project" value="UniProtKB-SubCell"/>
</dbReference>
<dbReference type="Pfam" id="PF02204">
    <property type="entry name" value="VPS9"/>
    <property type="match status" value="1"/>
</dbReference>
<dbReference type="PANTHER" id="PTHR23101">
    <property type="entry name" value="RAB GDP/GTP EXCHANGE FACTOR"/>
    <property type="match status" value="1"/>
</dbReference>
<feature type="region of interest" description="Disordered" evidence="11">
    <location>
        <begin position="543"/>
        <end position="697"/>
    </location>
</feature>
<reference evidence="15 16" key="1">
    <citation type="submission" date="2022-11" db="UniProtKB">
        <authorList>
            <consortium name="WormBaseParasite"/>
        </authorList>
    </citation>
    <scope>IDENTIFICATION</scope>
</reference>
<evidence type="ECO:0000259" key="12">
    <source>
        <dbReference type="PROSITE" id="PS50018"/>
    </source>
</evidence>
<keyword evidence="14" id="KW-1185">Reference proteome</keyword>
<comment type="similarity">
    <text evidence="3">Belongs to the GAPVD1 family.</text>
</comment>
<dbReference type="SMART" id="SM00167">
    <property type="entry name" value="VPS9"/>
    <property type="match status" value="1"/>
</dbReference>
<feature type="domain" description="VPS9" evidence="13">
    <location>
        <begin position="1392"/>
        <end position="1532"/>
    </location>
</feature>
<evidence type="ECO:0000256" key="5">
    <source>
        <dbReference type="ARBA" id="ARBA00022583"/>
    </source>
</evidence>
<feature type="region of interest" description="Disordered" evidence="11">
    <location>
        <begin position="1060"/>
        <end position="1079"/>
    </location>
</feature>
<dbReference type="PROSITE" id="PS51205">
    <property type="entry name" value="VPS9"/>
    <property type="match status" value="1"/>
</dbReference>
<keyword evidence="4" id="KW-0343">GTPase activation</keyword>
<evidence type="ECO:0000313" key="16">
    <source>
        <dbReference type="WBParaSite" id="PSAMB.scaffold1151size35240.g11533.t2"/>
    </source>
</evidence>
<dbReference type="PANTHER" id="PTHR23101:SF25">
    <property type="entry name" value="GTPASE-ACTIVATING PROTEIN AND VPS9 DOMAIN-CONTAINING PROTEIN 1"/>
    <property type="match status" value="1"/>
</dbReference>
<dbReference type="Pfam" id="PF00616">
    <property type="entry name" value="RasGAP"/>
    <property type="match status" value="1"/>
</dbReference>
<feature type="region of interest" description="Disordered" evidence="11">
    <location>
        <begin position="855"/>
        <end position="926"/>
    </location>
</feature>
<dbReference type="GO" id="GO:0006897">
    <property type="term" value="P:endocytosis"/>
    <property type="evidence" value="ECO:0007669"/>
    <property type="project" value="UniProtKB-KW"/>
</dbReference>
<dbReference type="WBParaSite" id="PSAMB.scaffold1151size35240.g11533.t2">
    <property type="protein sequence ID" value="PSAMB.scaffold1151size35240.g11533.t2"/>
    <property type="gene ID" value="PSAMB.scaffold1151size35240.g11533"/>
</dbReference>
<evidence type="ECO:0000313" key="15">
    <source>
        <dbReference type="WBParaSite" id="PSAMB.scaffold1151size35240.g11533.t1"/>
    </source>
</evidence>
<feature type="compositionally biased region" description="Polar residues" evidence="11">
    <location>
        <begin position="463"/>
        <end position="476"/>
    </location>
</feature>
<dbReference type="InterPro" id="IPR001936">
    <property type="entry name" value="RasGAP_dom"/>
</dbReference>
<dbReference type="GO" id="GO:0030136">
    <property type="term" value="C:clathrin-coated vesicle"/>
    <property type="evidence" value="ECO:0007669"/>
    <property type="project" value="UniProtKB-SubCell"/>
</dbReference>
<feature type="compositionally biased region" description="Basic and acidic residues" evidence="11">
    <location>
        <begin position="554"/>
        <end position="566"/>
    </location>
</feature>
<dbReference type="InterPro" id="IPR003123">
    <property type="entry name" value="VPS9"/>
</dbReference>
<evidence type="ECO:0000256" key="10">
    <source>
        <dbReference type="ARBA" id="ARBA00074067"/>
    </source>
</evidence>
<comment type="function">
    <text evidence="8">Acts both as a GTPase-activating protein (GAP) and a guanine nucleotide exchange factor (GEF), and participates in endocytosis. Acts by regulating the activation of rab-5 by exchanging bound GDP for free GTP at clathrin coated pits.</text>
</comment>
<evidence type="ECO:0000256" key="8">
    <source>
        <dbReference type="ARBA" id="ARBA00057996"/>
    </source>
</evidence>
<dbReference type="Pfam" id="PF18151">
    <property type="entry name" value="DUF5601"/>
    <property type="match status" value="1"/>
</dbReference>
<dbReference type="Gene3D" id="1.20.1050.80">
    <property type="entry name" value="VPS9 domain"/>
    <property type="match status" value="1"/>
</dbReference>
<feature type="compositionally biased region" description="Polar residues" evidence="11">
    <location>
        <begin position="612"/>
        <end position="624"/>
    </location>
</feature>
<evidence type="ECO:0000256" key="9">
    <source>
        <dbReference type="ARBA" id="ARBA00065347"/>
    </source>
</evidence>
<feature type="compositionally biased region" description="Polar residues" evidence="11">
    <location>
        <begin position="589"/>
        <end position="602"/>
    </location>
</feature>
<accession>A0A914UP71</accession>
<keyword evidence="6" id="KW-0344">Guanine-nucleotide releasing factor</keyword>
<evidence type="ECO:0000256" key="2">
    <source>
        <dbReference type="ARBA" id="ARBA00004170"/>
    </source>
</evidence>
<protein>
    <recommendedName>
        <fullName evidence="10">Receptor-mediated endocytosis protein 6</fullName>
    </recommendedName>
</protein>
<dbReference type="SUPFAM" id="SSF109993">
    <property type="entry name" value="VPS9 domain"/>
    <property type="match status" value="1"/>
</dbReference>
<dbReference type="GO" id="GO:0030139">
    <property type="term" value="C:endocytic vesicle"/>
    <property type="evidence" value="ECO:0007669"/>
    <property type="project" value="TreeGrafter"/>
</dbReference>
<evidence type="ECO:0000256" key="6">
    <source>
        <dbReference type="ARBA" id="ARBA00022658"/>
    </source>
</evidence>
<evidence type="ECO:0000256" key="1">
    <source>
        <dbReference type="ARBA" id="ARBA00004132"/>
    </source>
</evidence>
<sequence length="1532" mass="167431">MPIKEGLSTLCERLRAERLLVASEIETLQRLNEHVDTELTELVQLAWTSRQEQLTLSRLINSHPEATPLNSCRIVARLEDALFLDGYQRLGPHDATIGQLLGALLQRPVAVADLLDHHDTHTTTNIEGLDLPHTMFSLLYSCCVFPTDERLVLEVLTNLMRIQLARNPNPRRVLRRGNCAFSKLYRLFTESLYSAKIFLTAALHDPVMFLLSQDELYLDTDPSKCAIRFPPEERRRRFGEEGSEKYARNVEAYRKIIIGKLVVISTKFIDGIRQAMLYFPTSLAWLMRRLHEVLSEAGRVSKEEVSLICTDLIFTYFICPAIANPEPLGIIADTPISFIARFNLMQVGQILQTLAVWPYERASPKLMPLYAQFDQQSMSNIVKSILETNLGSLDSQFPGSVVHANGSELLERKLSLGTIEELSLLQTFLSRAHLDAVTDEPTRLRVAALLQKLPANLNVKKSPVSNGADSSPSQGQPKRRSLADRVQTAASKGQRLLNPSTFDGRATTEEKVAAAPPLEVLMIPLSDPREPLGLDMEDKFMDSLKPAHSKRHKSVDGSEKRARFVDSESMGTSERTDAGSGGSLSSSLDGMTNNEDVSTLPDNYSDVVPMSANVSGRGSPSISGRETPLSVQAEQQPDEPEEDAQSFTGGAPGERRGIPGLPTTVRKENPEGLEEQFGKFSLPQGQSSRYRDDAHSMVSDSWSTDVVASDNEGAGEPPTLQPPGGIVPAGALPDVIPGGAPDIQQRLDLIREEGAVGGAVPAGGAAAALAIPAMAAVLEDRSDTWSVDAIASDSEADPTNRNEDLLMIDDGGSESGVAGLYNTEFRIEQPPLEDVTQSSAAASSGAAPDIRCAPATSRLNQPSSQQRGLPSIGSEPGKDRLRRQSSGSSFYSRSDVDSEFSRDYGDDASSAFLGDSSRGGSIGEGPLINQSLAAVIGSAKDSADTTLDAAEGTIDDDLVTTKQETASASATPVGGDGKADASSSNTSNASDQSAEEAKRALWRASGAMPKSTPPLPPPPVPRRPHPQRASPDTGPKKKINLFQGLQKVGESLKNRRSMASAFRQSPSHSRTMDDLAQSGVGPQDELRRMVESQSAQHLAPDQRTADEILSKYSTPSTPLPKVAVGEAAQPTLITVDQEPVVDKTADDGAYYDANNLTECRAFFDAKRKLRLVLSSVGSLPAGGSSELRAAQMGTLAVHGQRTSKSGKEDNDLVQFLRLLLAESINGQQKTLSAQIREVLRCLAAFENKGIRKLLRVLRDEHRNRTSYLAHLQQSRLTLLQLRSYLEQLSSRIQREQSLTGECLVEVLVRFYLETNDRSLRQFVEDFQMLNAQDEKTDLVDRFLTLMYERMPTESPWRDANEDRLAYARKALERSVMGSVYLLALYPNGDADVCRDDVLHENMKKLAKSVGPEHPALAIPKSLHGECPWPSAQAEISIINAYKSPRDKLGCVVRCCETIENLVRLSSDRAVSADDITPVLVYVLIKASPPALLSNIQYIGGFYGRLMEGAEAYYWTQFISAVEFIKTMFSRDL</sequence>
<feature type="compositionally biased region" description="Pro residues" evidence="11">
    <location>
        <begin position="1011"/>
        <end position="1021"/>
    </location>
</feature>
<evidence type="ECO:0000256" key="3">
    <source>
        <dbReference type="ARBA" id="ARBA00008489"/>
    </source>
</evidence>
<dbReference type="InterPro" id="IPR008936">
    <property type="entry name" value="Rho_GTPase_activation_prot"/>
</dbReference>
<dbReference type="InterPro" id="IPR037191">
    <property type="entry name" value="VPS9_dom_sf"/>
</dbReference>
<proteinExistence type="inferred from homology"/>
<dbReference type="GO" id="GO:0005085">
    <property type="term" value="F:guanyl-nucleotide exchange factor activity"/>
    <property type="evidence" value="ECO:0007669"/>
    <property type="project" value="UniProtKB-KW"/>
</dbReference>
<evidence type="ECO:0000256" key="11">
    <source>
        <dbReference type="SAM" id="MobiDB-lite"/>
    </source>
</evidence>
<dbReference type="InterPro" id="IPR045046">
    <property type="entry name" value="Vps9-like"/>
</dbReference>
<organism evidence="14 16">
    <name type="scientific">Plectus sambesii</name>
    <dbReference type="NCBI Taxonomy" id="2011161"/>
    <lineage>
        <taxon>Eukaryota</taxon>
        <taxon>Metazoa</taxon>
        <taxon>Ecdysozoa</taxon>
        <taxon>Nematoda</taxon>
        <taxon>Chromadorea</taxon>
        <taxon>Plectida</taxon>
        <taxon>Plectina</taxon>
        <taxon>Plectoidea</taxon>
        <taxon>Plectidae</taxon>
        <taxon>Plectus</taxon>
    </lineage>
</organism>
<dbReference type="GO" id="GO:0051049">
    <property type="term" value="P:regulation of transport"/>
    <property type="evidence" value="ECO:0007669"/>
    <property type="project" value="UniProtKB-ARBA"/>
</dbReference>
<feature type="compositionally biased region" description="Low complexity" evidence="11">
    <location>
        <begin position="980"/>
        <end position="992"/>
    </location>
</feature>
<feature type="region of interest" description="Disordered" evidence="11">
    <location>
        <begin position="459"/>
        <end position="510"/>
    </location>
</feature>
<feature type="compositionally biased region" description="Basic and acidic residues" evidence="11">
    <location>
        <begin position="894"/>
        <end position="905"/>
    </location>
</feature>
<evidence type="ECO:0000259" key="13">
    <source>
        <dbReference type="PROSITE" id="PS51205"/>
    </source>
</evidence>
<feature type="region of interest" description="Disordered" evidence="11">
    <location>
        <begin position="938"/>
        <end position="1038"/>
    </location>
</feature>
<dbReference type="InterPro" id="IPR041545">
    <property type="entry name" value="DUF5601"/>
</dbReference>
<evidence type="ECO:0000313" key="14">
    <source>
        <dbReference type="Proteomes" id="UP000887566"/>
    </source>
</evidence>
<feature type="compositionally biased region" description="Polar residues" evidence="11">
    <location>
        <begin position="857"/>
        <end position="868"/>
    </location>
</feature>
<feature type="compositionally biased region" description="Polar residues" evidence="11">
    <location>
        <begin position="960"/>
        <end position="970"/>
    </location>
</feature>
<dbReference type="FunFam" id="1.20.1050.80:FF:000001">
    <property type="entry name" value="GTPase-activating protein and VPS9 domain-containing protein 1 isoform X1"/>
    <property type="match status" value="1"/>
</dbReference>
<dbReference type="GO" id="GO:0005829">
    <property type="term" value="C:cytosol"/>
    <property type="evidence" value="ECO:0007669"/>
    <property type="project" value="TreeGrafter"/>
</dbReference>
<dbReference type="PROSITE" id="PS50018">
    <property type="entry name" value="RAS_GTPASE_ACTIV_2"/>
    <property type="match status" value="1"/>
</dbReference>
<dbReference type="SUPFAM" id="SSF48350">
    <property type="entry name" value="GTPase activation domain, GAP"/>
    <property type="match status" value="1"/>
</dbReference>
<dbReference type="GO" id="GO:0005096">
    <property type="term" value="F:GTPase activator activity"/>
    <property type="evidence" value="ECO:0007669"/>
    <property type="project" value="UniProtKB-KW"/>
</dbReference>
<comment type="subunit">
    <text evidence="9">Interacts with GDP-bound rab-5. Interacts with alpha-adaptin.</text>
</comment>
<dbReference type="Proteomes" id="UP000887566">
    <property type="component" value="Unplaced"/>
</dbReference>
<feature type="domain" description="Ras-GAP" evidence="12">
    <location>
        <begin position="148"/>
        <end position="356"/>
    </location>
</feature>
<evidence type="ECO:0000256" key="7">
    <source>
        <dbReference type="ARBA" id="ARBA00023136"/>
    </source>
</evidence>
<dbReference type="WBParaSite" id="PSAMB.scaffold1151size35240.g11533.t1">
    <property type="protein sequence ID" value="PSAMB.scaffold1151size35240.g11533.t1"/>
    <property type="gene ID" value="PSAMB.scaffold1151size35240.g11533"/>
</dbReference>
<name>A0A914UP71_9BILA</name>
<dbReference type="Gene3D" id="1.10.246.120">
    <property type="match status" value="1"/>
</dbReference>
<dbReference type="Gene3D" id="1.10.506.10">
    <property type="entry name" value="GTPase Activation - p120gap, domain 1"/>
    <property type="match status" value="1"/>
</dbReference>
<keyword evidence="5" id="KW-0254">Endocytosis</keyword>
<dbReference type="GO" id="GO:0031267">
    <property type="term" value="F:small GTPase binding"/>
    <property type="evidence" value="ECO:0007669"/>
    <property type="project" value="TreeGrafter"/>
</dbReference>